<gene>
    <name evidence="2" type="ORF">GCM10009007_14500</name>
</gene>
<dbReference type="PANTHER" id="PTHR34610:SF3">
    <property type="entry name" value="SSL7007 PROTEIN"/>
    <property type="match status" value="1"/>
</dbReference>
<sequence length="147" mass="16740">MSVVAKDKPIYILDTNIWLDWLIFTNDSLDDLKAAHASGEISIIYTAPMKAEFVDVISRPQFKLSEMQQQAALTQLSAVAKESECLDKPSIPIRCKDKDDQVFIDMALAHRADWLISKDKHLLTLKNRAAKQNLRIGTIDDWRKSLK</sequence>
<dbReference type="Pfam" id="PF13470">
    <property type="entry name" value="PIN_3"/>
    <property type="match status" value="1"/>
</dbReference>
<organism evidence="2 3">
    <name type="scientific">Formosimonas limnophila</name>
    <dbReference type="NCBI Taxonomy" id="1384487"/>
    <lineage>
        <taxon>Bacteria</taxon>
        <taxon>Pseudomonadati</taxon>
        <taxon>Pseudomonadota</taxon>
        <taxon>Betaproteobacteria</taxon>
        <taxon>Burkholderiales</taxon>
        <taxon>Burkholderiaceae</taxon>
        <taxon>Formosimonas</taxon>
    </lineage>
</organism>
<dbReference type="EMBL" id="BMZG01000007">
    <property type="protein sequence ID" value="GHA74556.1"/>
    <property type="molecule type" value="Genomic_DNA"/>
</dbReference>
<reference evidence="2" key="2">
    <citation type="submission" date="2020-09" db="EMBL/GenBank/DDBJ databases">
        <authorList>
            <person name="Sun Q."/>
            <person name="Kim S."/>
        </authorList>
    </citation>
    <scope>NUCLEOTIDE SEQUENCE</scope>
    <source>
        <strain evidence="2">KCTC 32501</strain>
    </source>
</reference>
<dbReference type="RefSeq" id="WP_189493280.1">
    <property type="nucleotide sequence ID" value="NZ_BMZG01000007.1"/>
</dbReference>
<evidence type="ECO:0000313" key="2">
    <source>
        <dbReference type="EMBL" id="GHA74556.1"/>
    </source>
</evidence>
<evidence type="ECO:0000313" key="3">
    <source>
        <dbReference type="Proteomes" id="UP000614287"/>
    </source>
</evidence>
<dbReference type="InterPro" id="IPR002850">
    <property type="entry name" value="PIN_toxin-like"/>
</dbReference>
<dbReference type="InterPro" id="IPR002716">
    <property type="entry name" value="PIN_dom"/>
</dbReference>
<dbReference type="InterPro" id="IPR029060">
    <property type="entry name" value="PIN-like_dom_sf"/>
</dbReference>
<reference evidence="2" key="1">
    <citation type="journal article" date="2014" name="Int. J. Syst. Evol. Microbiol.">
        <title>Complete genome sequence of Corynebacterium casei LMG S-19264T (=DSM 44701T), isolated from a smear-ripened cheese.</title>
        <authorList>
            <consortium name="US DOE Joint Genome Institute (JGI-PGF)"/>
            <person name="Walter F."/>
            <person name="Albersmeier A."/>
            <person name="Kalinowski J."/>
            <person name="Ruckert C."/>
        </authorList>
    </citation>
    <scope>NUCLEOTIDE SEQUENCE</scope>
    <source>
        <strain evidence="2">KCTC 32501</strain>
    </source>
</reference>
<dbReference type="Proteomes" id="UP000614287">
    <property type="component" value="Unassembled WGS sequence"/>
</dbReference>
<feature type="domain" description="PIN" evidence="1">
    <location>
        <begin position="12"/>
        <end position="121"/>
    </location>
</feature>
<evidence type="ECO:0000259" key="1">
    <source>
        <dbReference type="Pfam" id="PF13470"/>
    </source>
</evidence>
<protein>
    <recommendedName>
        <fullName evidence="1">PIN domain-containing protein</fullName>
    </recommendedName>
</protein>
<dbReference type="SUPFAM" id="SSF88723">
    <property type="entry name" value="PIN domain-like"/>
    <property type="match status" value="1"/>
</dbReference>
<keyword evidence="3" id="KW-1185">Reference proteome</keyword>
<dbReference type="PANTHER" id="PTHR34610">
    <property type="entry name" value="SSL7007 PROTEIN"/>
    <property type="match status" value="1"/>
</dbReference>
<dbReference type="NCBIfam" id="TIGR00305">
    <property type="entry name" value="putative toxin-antitoxin system toxin component, PIN family"/>
    <property type="match status" value="1"/>
</dbReference>
<name>A0A8J3CHW7_9BURK</name>
<accession>A0A8J3CHW7</accession>
<dbReference type="AlphaFoldDB" id="A0A8J3CHW7"/>
<proteinExistence type="predicted"/>
<comment type="caution">
    <text evidence="2">The sequence shown here is derived from an EMBL/GenBank/DDBJ whole genome shotgun (WGS) entry which is preliminary data.</text>
</comment>